<keyword evidence="2" id="KW-0732">Signal</keyword>
<dbReference type="Proteomes" id="UP000594262">
    <property type="component" value="Unplaced"/>
</dbReference>
<keyword evidence="4" id="KW-1185">Reference proteome</keyword>
<evidence type="ECO:0008006" key="5">
    <source>
        <dbReference type="Google" id="ProtNLM"/>
    </source>
</evidence>
<protein>
    <recommendedName>
        <fullName evidence="5">Cnidarian restricted protein</fullName>
    </recommendedName>
</protein>
<keyword evidence="1" id="KW-0472">Membrane</keyword>
<proteinExistence type="predicted"/>
<sequence length="218" mass="23278">MYLQSLLTIIISCTLISAQTDNTEVEVTATIPILVIQSSELQEDKNASSIPISATIQPTTHVVLPDYTTITAVTSVAGNSSSATMQISSSSHSVFISTEIISSESIYSTSHPASESLFVSSSSQSDSIQVSTSIDPWIASSSNVVLSSSATVYPTTSAVPDVVYECGDECKSLKKKLYAAAAFAILFLVVILVLGGLLYRQHQISREYRDDPSLSRLI</sequence>
<evidence type="ECO:0000313" key="4">
    <source>
        <dbReference type="Proteomes" id="UP000594262"/>
    </source>
</evidence>
<feature type="chain" id="PRO_5029461574" description="Cnidarian restricted protein" evidence="2">
    <location>
        <begin position="19"/>
        <end position="218"/>
    </location>
</feature>
<name>A0A7M5UGS7_9CNID</name>
<accession>A0A7M5UGS7</accession>
<evidence type="ECO:0000313" key="3">
    <source>
        <dbReference type="EnsemblMetazoa" id="CLYHEMP010421.1"/>
    </source>
</evidence>
<dbReference type="RefSeq" id="XP_066913877.1">
    <property type="nucleotide sequence ID" value="XM_067057776.1"/>
</dbReference>
<feature type="transmembrane region" description="Helical" evidence="1">
    <location>
        <begin position="177"/>
        <end position="199"/>
    </location>
</feature>
<dbReference type="EnsemblMetazoa" id="CLYHEMT010421.1">
    <property type="protein sequence ID" value="CLYHEMP010421.1"/>
    <property type="gene ID" value="CLYHEMG010421"/>
</dbReference>
<organism evidence="3 4">
    <name type="scientific">Clytia hemisphaerica</name>
    <dbReference type="NCBI Taxonomy" id="252671"/>
    <lineage>
        <taxon>Eukaryota</taxon>
        <taxon>Metazoa</taxon>
        <taxon>Cnidaria</taxon>
        <taxon>Hydrozoa</taxon>
        <taxon>Hydroidolina</taxon>
        <taxon>Leptothecata</taxon>
        <taxon>Obeliida</taxon>
        <taxon>Clytiidae</taxon>
        <taxon>Clytia</taxon>
    </lineage>
</organism>
<dbReference type="GeneID" id="136801152"/>
<feature type="signal peptide" evidence="2">
    <location>
        <begin position="1"/>
        <end position="18"/>
    </location>
</feature>
<keyword evidence="1" id="KW-0812">Transmembrane</keyword>
<reference evidence="3" key="1">
    <citation type="submission" date="2021-01" db="UniProtKB">
        <authorList>
            <consortium name="EnsemblMetazoa"/>
        </authorList>
    </citation>
    <scope>IDENTIFICATION</scope>
</reference>
<dbReference type="AlphaFoldDB" id="A0A7M5UGS7"/>
<evidence type="ECO:0000256" key="2">
    <source>
        <dbReference type="SAM" id="SignalP"/>
    </source>
</evidence>
<keyword evidence="1" id="KW-1133">Transmembrane helix</keyword>
<evidence type="ECO:0000256" key="1">
    <source>
        <dbReference type="SAM" id="Phobius"/>
    </source>
</evidence>